<geneLocation type="plasmid" evidence="1 2">
    <name>pPDG1</name>
</geneLocation>
<protein>
    <submittedName>
        <fullName evidence="1">Uncharacterized protein</fullName>
    </submittedName>
</protein>
<name>A0A076EX66_RHOOP</name>
<accession>A0A076EX66</accession>
<dbReference type="EMBL" id="CP008948">
    <property type="protein sequence ID" value="AII10401.1"/>
    <property type="molecule type" value="Genomic_DNA"/>
</dbReference>
<proteinExistence type="predicted"/>
<reference evidence="1 2" key="1">
    <citation type="submission" date="2014-07" db="EMBL/GenBank/DDBJ databases">
        <title>Genome Sequence of Rhodococcus opacus Strain R7, a Biodegrader of Mono- and Polycyclic Aromatic Hydrocarbons.</title>
        <authorList>
            <person name="Di Gennaro P."/>
            <person name="Zampolli J."/>
            <person name="Presti I."/>
            <person name="Cappelletti M."/>
            <person name="D'Ursi P."/>
            <person name="Orro A."/>
            <person name="Mezzelani A."/>
            <person name="Milanesi L."/>
        </authorList>
    </citation>
    <scope>NUCLEOTIDE SEQUENCE [LARGE SCALE GENOMIC DNA]</scope>
    <source>
        <strain evidence="1 2">R7</strain>
        <plasmid evidence="1">pPDG1</plasmid>
    </source>
</reference>
<gene>
    <name evidence="1" type="ORF">EP51_39550</name>
</gene>
<dbReference type="Proteomes" id="UP000028488">
    <property type="component" value="Plasmid pPDG1"/>
</dbReference>
<keyword evidence="1" id="KW-0614">Plasmid</keyword>
<dbReference type="AlphaFoldDB" id="A0A076EX66"/>
<evidence type="ECO:0000313" key="2">
    <source>
        <dbReference type="Proteomes" id="UP000028488"/>
    </source>
</evidence>
<sequence>MLDLRSVELGYEYRSPYSATLNELFSSHGGLYIWDDEGFQIRGYLYVIQFDSGWVKVGWTVDPGDRLHKHAAHFYREHDGMKITRMWVSIPVLNPRNVESSLLSQARRLGDGQRFPRCTDTAKHGESEMYSGLDFEEMVGVASDLEVIPVTHEAAVHTIGLRRQTRYERQVVRALVKHLQETQMHDGFAVPEPENIIFPSANTAPLTDLDLTTREDLRRLLIRYKVGHLDPEPQINPNEQGPSPNGMWNRVRRLFKRA</sequence>
<organism evidence="1 2">
    <name type="scientific">Rhodococcus opacus</name>
    <name type="common">Nocardia opaca</name>
    <dbReference type="NCBI Taxonomy" id="37919"/>
    <lineage>
        <taxon>Bacteria</taxon>
        <taxon>Bacillati</taxon>
        <taxon>Actinomycetota</taxon>
        <taxon>Actinomycetes</taxon>
        <taxon>Mycobacteriales</taxon>
        <taxon>Nocardiaceae</taxon>
        <taxon>Rhodococcus</taxon>
    </lineage>
</organism>
<evidence type="ECO:0000313" key="1">
    <source>
        <dbReference type="EMBL" id="AII10401.1"/>
    </source>
</evidence>